<protein>
    <recommendedName>
        <fullName evidence="5">Glutaredoxin domain-containing protein</fullName>
    </recommendedName>
</protein>
<dbReference type="FunFam" id="3.40.30.10:FF:000012">
    <property type="entry name" value="Monothiol glutaredoxin"/>
    <property type="match status" value="2"/>
</dbReference>
<evidence type="ECO:0000256" key="1">
    <source>
        <dbReference type="ARBA" id="ARBA00022723"/>
    </source>
</evidence>
<feature type="region of interest" description="Disordered" evidence="4">
    <location>
        <begin position="121"/>
        <end position="140"/>
    </location>
</feature>
<dbReference type="NCBIfam" id="TIGR00365">
    <property type="entry name" value="Grx4 family monothiol glutaredoxin"/>
    <property type="match status" value="1"/>
</dbReference>
<name>A0A7S1FQ30_9STRA</name>
<dbReference type="PANTHER" id="PTHR10293:SF73">
    <property type="entry name" value="GLUTAREDOXIN-3"/>
    <property type="match status" value="1"/>
</dbReference>
<evidence type="ECO:0000256" key="4">
    <source>
        <dbReference type="SAM" id="MobiDB-lite"/>
    </source>
</evidence>
<dbReference type="Gene3D" id="3.40.30.10">
    <property type="entry name" value="Glutaredoxin"/>
    <property type="match status" value="3"/>
</dbReference>
<dbReference type="Pfam" id="PF00462">
    <property type="entry name" value="Glutaredoxin"/>
    <property type="match status" value="2"/>
</dbReference>
<feature type="domain" description="Glutaredoxin" evidence="5">
    <location>
        <begin position="154"/>
        <end position="217"/>
    </location>
</feature>
<dbReference type="GO" id="GO:0046872">
    <property type="term" value="F:metal ion binding"/>
    <property type="evidence" value="ECO:0007669"/>
    <property type="project" value="UniProtKB-KW"/>
</dbReference>
<evidence type="ECO:0000256" key="2">
    <source>
        <dbReference type="ARBA" id="ARBA00023004"/>
    </source>
</evidence>
<reference evidence="6" key="1">
    <citation type="submission" date="2021-01" db="EMBL/GenBank/DDBJ databases">
        <authorList>
            <person name="Corre E."/>
            <person name="Pelletier E."/>
            <person name="Niang G."/>
            <person name="Scheremetjew M."/>
            <person name="Finn R."/>
            <person name="Kale V."/>
            <person name="Holt S."/>
            <person name="Cochrane G."/>
            <person name="Meng A."/>
            <person name="Brown T."/>
            <person name="Cohen L."/>
        </authorList>
    </citation>
    <scope>NUCLEOTIDE SEQUENCE</scope>
    <source>
        <strain evidence="6">308</strain>
    </source>
</reference>
<dbReference type="EMBL" id="HBFR01009607">
    <property type="protein sequence ID" value="CAD8879776.1"/>
    <property type="molecule type" value="Transcribed_RNA"/>
</dbReference>
<dbReference type="GO" id="GO:0051536">
    <property type="term" value="F:iron-sulfur cluster binding"/>
    <property type="evidence" value="ECO:0007669"/>
    <property type="project" value="UniProtKB-KW"/>
</dbReference>
<dbReference type="InterPro" id="IPR036249">
    <property type="entry name" value="Thioredoxin-like_sf"/>
</dbReference>
<dbReference type="GO" id="GO:0005634">
    <property type="term" value="C:nucleus"/>
    <property type="evidence" value="ECO:0007669"/>
    <property type="project" value="TreeGrafter"/>
</dbReference>
<dbReference type="InterPro" id="IPR033658">
    <property type="entry name" value="GRX_PICOT-like"/>
</dbReference>
<dbReference type="GO" id="GO:0006879">
    <property type="term" value="P:intracellular iron ion homeostasis"/>
    <property type="evidence" value="ECO:0007669"/>
    <property type="project" value="TreeGrafter"/>
</dbReference>
<dbReference type="AlphaFoldDB" id="A0A7S1FQ30"/>
<dbReference type="PROSITE" id="PS51354">
    <property type="entry name" value="GLUTAREDOXIN_2"/>
    <property type="match status" value="2"/>
</dbReference>
<evidence type="ECO:0000259" key="5">
    <source>
        <dbReference type="Pfam" id="PF00462"/>
    </source>
</evidence>
<organism evidence="6">
    <name type="scientific">Corethron hystrix</name>
    <dbReference type="NCBI Taxonomy" id="216773"/>
    <lineage>
        <taxon>Eukaryota</taxon>
        <taxon>Sar</taxon>
        <taxon>Stramenopiles</taxon>
        <taxon>Ochrophyta</taxon>
        <taxon>Bacillariophyta</taxon>
        <taxon>Coscinodiscophyceae</taxon>
        <taxon>Corethrophycidae</taxon>
        <taxon>Corethrales</taxon>
        <taxon>Corethraceae</taxon>
        <taxon>Corethron</taxon>
    </lineage>
</organism>
<gene>
    <name evidence="6" type="ORF">CHYS00102_LOCUS6960</name>
</gene>
<accession>A0A7S1FQ30</accession>
<dbReference type="SUPFAM" id="SSF52833">
    <property type="entry name" value="Thioredoxin-like"/>
    <property type="match status" value="3"/>
</dbReference>
<evidence type="ECO:0000313" key="6">
    <source>
        <dbReference type="EMBL" id="CAD8879776.1"/>
    </source>
</evidence>
<keyword evidence="2" id="KW-0408">Iron</keyword>
<evidence type="ECO:0000256" key="3">
    <source>
        <dbReference type="ARBA" id="ARBA00023014"/>
    </source>
</evidence>
<keyword evidence="3" id="KW-0411">Iron-sulfur</keyword>
<feature type="compositionally biased region" description="Basic and acidic residues" evidence="4">
    <location>
        <begin position="130"/>
        <end position="140"/>
    </location>
</feature>
<dbReference type="CDD" id="cd03028">
    <property type="entry name" value="GRX_PICOT_like"/>
    <property type="match status" value="2"/>
</dbReference>
<proteinExistence type="predicted"/>
<sequence length="354" mass="38475">MKMDQPSSAISTIPNGTNEFVPQTANVPVILLFRTSWEPSIQPGTALDDAFSALASAYNEQCGFFAVDAEGCPDLSLAYGITVVPSFVLLSSDGKTVQTKLDGIPEIDVLTRAVVSLVSSAPVRAPPPSSEEKETGNADNLDSRLKSLVTSSPVMLFMKGSPSAPRCGFSRQSVEILDSASIAYGTFDILMDEDVRQGLKKYSDWPTYPQLYAHGELMGGLDILKEMMEGGDLAEQLGVQALEAKKSLEERLSELIRRSRILVFIKGIPSAPKCGFSRQIVEILEDIVGEGGRRIAYDSFNILEDEEVRQGLKKYSDWPTYPQLYVDGELVGGLDIVKEMLESGDLQSMLVGSS</sequence>
<dbReference type="InterPro" id="IPR004480">
    <property type="entry name" value="Monothiol_GRX-rel"/>
</dbReference>
<dbReference type="GO" id="GO:0005829">
    <property type="term" value="C:cytosol"/>
    <property type="evidence" value="ECO:0007669"/>
    <property type="project" value="TreeGrafter"/>
</dbReference>
<dbReference type="InterPro" id="IPR002109">
    <property type="entry name" value="Glutaredoxin"/>
</dbReference>
<feature type="domain" description="Glutaredoxin" evidence="5">
    <location>
        <begin position="261"/>
        <end position="331"/>
    </location>
</feature>
<dbReference type="PANTHER" id="PTHR10293">
    <property type="entry name" value="GLUTAREDOXIN FAMILY MEMBER"/>
    <property type="match status" value="1"/>
</dbReference>
<keyword evidence="1" id="KW-0479">Metal-binding</keyword>